<dbReference type="Gene3D" id="3.40.50.300">
    <property type="entry name" value="P-loop containing nucleotide triphosphate hydrolases"/>
    <property type="match status" value="1"/>
</dbReference>
<dbReference type="InterPro" id="IPR032675">
    <property type="entry name" value="LRR_dom_sf"/>
</dbReference>
<dbReference type="InterPro" id="IPR036388">
    <property type="entry name" value="WH-like_DNA-bd_sf"/>
</dbReference>
<dbReference type="eggNOG" id="KOG4658">
    <property type="taxonomic scope" value="Eukaryota"/>
</dbReference>
<dbReference type="Pfam" id="PF23247">
    <property type="entry name" value="LRR_RPS2"/>
    <property type="match status" value="1"/>
</dbReference>
<dbReference type="Gene3D" id="1.10.10.10">
    <property type="entry name" value="Winged helix-like DNA-binding domain superfamily/Winged helix DNA-binding domain"/>
    <property type="match status" value="1"/>
</dbReference>
<keyword evidence="4" id="KW-0547">Nucleotide-binding</keyword>
<sequence length="1083" mass="123318">MAEAFVQVVLEKLSSLIEGEIGLIMSVDEEMNKLFSTLTTVQSVLEDAEMKQLESRAIQNWLLKLNDLTYEIDDILDECATEVSTSKHKNSKLSRYSLKKILFRRKIGIRMKQVTEKLDAVAAERAKFHLREMAVERPIKFDATRETGSVLNESRHIYGREEDAQKIVDILVNQVNDNEEISVLPIVGVGGLGKTTLAQLVYNDPRVVEHFDKLIWVCVSNNYDIKTLLKAMIESGGGSASDLMHLDTLQRVLWELLNNKRYLLVLDDVWNEDQEKWSELRNAMSCGSTGSSIIVTTRLKKVADIMGTLPPHYLKGLSNEHCWMLMRERAFGHEKEEFPSLEAIGMQIVNKCAGVPLAAKALGGLLRFKRTEKEWNYVKESEIWELPHEETLILPALRLSYHHLPLSLRQCFAYCAVFPKDTFIRKEELIFMWMAHGYISSKGALEVEDVGNGICNELVLRSLLQYVPHTNNSTLIMHDLVHDLAQSIMENKVPGTQVQRTNFRSAVSSSKIRQVNLRKKFILFPTSNQPEMDMPLVLNNFLRLRILDASYTGIENLPYVVGNLKHLRHLNLSGSEIRSLPDSLCSLWNLHVLNLDGCRKLEALPKKMRYLINLRHLFLEDCESLTEMPSKIGELTSLRTLSLFIVGHNKDSLLEELKCLKLGGKLRIRNLERVKNPMDAKKATLAEKENLRHLCLEWKPENTASKSSEEEDIVRDEKVLEALESHPNLETLDIKGFRGRCFPVWMSNSTLEKLVGVYLKNCENCLHLPQLGELPHLKSLSLKNLARVEYILEDQSGNRSTSVQQFPSLETLYLTTLPKMKGLLKEQVTMGSAEAFPNLEELQILDCSSLKLPPLSSLTLASLSEVDLNTLTELFVDFKENTATSISIETLQSLTNLKKLEIYKACDELSIPEQGMRALTSLAHLRIKECDTLRCFPEGWLRHLTALEELEIFECRELVELPEGIKHLHNLKKVGLYKLPKLVGVPKALNHLSSSLLSLILSRLPELSSLPEWLGDMKSLQSLGIYQCPKVTSLPGSIRGMTNLRYLWIKKCPELEMRCQREKGEDWHKIAHIPHPEIGERIP</sequence>
<evidence type="ECO:0000256" key="2">
    <source>
        <dbReference type="ARBA" id="ARBA00022614"/>
    </source>
</evidence>
<evidence type="ECO:0000256" key="6">
    <source>
        <dbReference type="ARBA" id="ARBA00022840"/>
    </source>
</evidence>
<dbReference type="FunFam" id="1.10.10.10:FF:000322">
    <property type="entry name" value="Probable disease resistance protein At1g63360"/>
    <property type="match status" value="1"/>
</dbReference>
<dbReference type="SUPFAM" id="SSF52058">
    <property type="entry name" value="L domain-like"/>
    <property type="match status" value="2"/>
</dbReference>
<evidence type="ECO:0000259" key="10">
    <source>
        <dbReference type="Pfam" id="PF23559"/>
    </source>
</evidence>
<dbReference type="InterPro" id="IPR058922">
    <property type="entry name" value="WHD_DRP"/>
</dbReference>
<dbReference type="Gene3D" id="1.20.5.4130">
    <property type="match status" value="1"/>
</dbReference>
<dbReference type="InterPro" id="IPR042197">
    <property type="entry name" value="Apaf_helical"/>
</dbReference>
<proteinExistence type="inferred from homology"/>
<dbReference type="PANTHER" id="PTHR36766:SF42">
    <property type="entry name" value="NB-ARC DOMAIN DISEASE RESISTANCE PROTEIN"/>
    <property type="match status" value="1"/>
</dbReference>
<dbReference type="GO" id="GO:0051607">
    <property type="term" value="P:defense response to virus"/>
    <property type="evidence" value="ECO:0007669"/>
    <property type="project" value="UniProtKB-ARBA"/>
</dbReference>
<feature type="domain" description="Disease resistance protein At4g27190-like leucine-rich repeats" evidence="9">
    <location>
        <begin position="918"/>
        <end position="1052"/>
    </location>
</feature>
<evidence type="ECO:0000256" key="4">
    <source>
        <dbReference type="ARBA" id="ARBA00022741"/>
    </source>
</evidence>
<evidence type="ECO:0008006" key="14">
    <source>
        <dbReference type="Google" id="ProtNLM"/>
    </source>
</evidence>
<dbReference type="PRINTS" id="PR00364">
    <property type="entry name" value="DISEASERSIST"/>
</dbReference>
<keyword evidence="6" id="KW-0067">ATP-binding</keyword>
<dbReference type="Proteomes" id="UP000030748">
    <property type="component" value="Unassembled WGS sequence"/>
</dbReference>
<dbReference type="InterPro" id="IPR001611">
    <property type="entry name" value="Leu-rich_rpt"/>
</dbReference>
<evidence type="ECO:0000256" key="1">
    <source>
        <dbReference type="ARBA" id="ARBA00008894"/>
    </source>
</evidence>
<dbReference type="InterPro" id="IPR038005">
    <property type="entry name" value="RX-like_CC"/>
</dbReference>
<feature type="domain" description="Disease resistance protein winged helix" evidence="10">
    <location>
        <begin position="417"/>
        <end position="485"/>
    </location>
</feature>
<dbReference type="FunFam" id="3.40.50.300:FF:001091">
    <property type="entry name" value="Probable disease resistance protein At1g61300"/>
    <property type="match status" value="1"/>
</dbReference>
<reference evidence="12 13" key="1">
    <citation type="journal article" date="2013" name="Proc. Natl. Acad. Sci. U.S.A.">
        <title>Fine-scale variation in meiotic recombination in Mimulus inferred from population shotgun sequencing.</title>
        <authorList>
            <person name="Hellsten U."/>
            <person name="Wright K.M."/>
            <person name="Jenkins J."/>
            <person name="Shu S."/>
            <person name="Yuan Y."/>
            <person name="Wessler S.R."/>
            <person name="Schmutz J."/>
            <person name="Willis J.H."/>
            <person name="Rokhsar D.S."/>
        </authorList>
    </citation>
    <scope>NUCLEOTIDE SEQUENCE [LARGE SCALE GENOMIC DNA]</scope>
    <source>
        <strain evidence="13">cv. DUN x IM62</strain>
    </source>
</reference>
<protein>
    <recommendedName>
        <fullName evidence="14">Disease resistance protein RGA3</fullName>
    </recommendedName>
</protein>
<dbReference type="InterPro" id="IPR056789">
    <property type="entry name" value="LRR_R13L1-DRL21"/>
</dbReference>
<feature type="domain" description="NB-ARC" evidence="7">
    <location>
        <begin position="166"/>
        <end position="334"/>
    </location>
</feature>
<dbReference type="Gene3D" id="3.80.10.10">
    <property type="entry name" value="Ribonuclease Inhibitor"/>
    <property type="match status" value="2"/>
</dbReference>
<dbReference type="InterPro" id="IPR057135">
    <property type="entry name" value="At4g27190-like_LRR"/>
</dbReference>
<dbReference type="InterPro" id="IPR002182">
    <property type="entry name" value="NB-ARC"/>
</dbReference>
<evidence type="ECO:0000259" key="7">
    <source>
        <dbReference type="Pfam" id="PF00931"/>
    </source>
</evidence>
<dbReference type="Pfam" id="PF25019">
    <property type="entry name" value="LRR_R13L1-DRL21"/>
    <property type="match status" value="1"/>
</dbReference>
<evidence type="ECO:0000259" key="11">
    <source>
        <dbReference type="Pfam" id="PF25019"/>
    </source>
</evidence>
<dbReference type="Pfam" id="PF00931">
    <property type="entry name" value="NB-ARC"/>
    <property type="match status" value="1"/>
</dbReference>
<keyword evidence="13" id="KW-1185">Reference proteome</keyword>
<feature type="domain" description="R13L1/DRL21-like LRR repeat region" evidence="11">
    <location>
        <begin position="654"/>
        <end position="784"/>
    </location>
</feature>
<dbReference type="Gene3D" id="1.10.8.430">
    <property type="entry name" value="Helical domain of apoptotic protease-activating factors"/>
    <property type="match status" value="1"/>
</dbReference>
<dbReference type="Pfam" id="PF23559">
    <property type="entry name" value="WHD_DRP"/>
    <property type="match status" value="1"/>
</dbReference>
<evidence type="ECO:0000259" key="9">
    <source>
        <dbReference type="Pfam" id="PF23247"/>
    </source>
</evidence>
<dbReference type="InterPro" id="IPR027417">
    <property type="entry name" value="P-loop_NTPase"/>
</dbReference>
<accession>A0A022QGI1</accession>
<dbReference type="AlphaFoldDB" id="A0A022QGI1"/>
<keyword evidence="2" id="KW-0433">Leucine-rich repeat</keyword>
<dbReference type="GO" id="GO:0005524">
    <property type="term" value="F:ATP binding"/>
    <property type="evidence" value="ECO:0007669"/>
    <property type="project" value="UniProtKB-KW"/>
</dbReference>
<dbReference type="EMBL" id="KI631986">
    <property type="protein sequence ID" value="EYU25610.1"/>
    <property type="molecule type" value="Genomic_DNA"/>
</dbReference>
<dbReference type="CDD" id="cd14798">
    <property type="entry name" value="RX-CC_like"/>
    <property type="match status" value="1"/>
</dbReference>
<name>A0A022QGI1_ERYGU</name>
<dbReference type="PANTHER" id="PTHR36766">
    <property type="entry name" value="PLANT BROAD-SPECTRUM MILDEW RESISTANCE PROTEIN RPW8"/>
    <property type="match status" value="1"/>
</dbReference>
<keyword evidence="3" id="KW-0677">Repeat</keyword>
<comment type="similarity">
    <text evidence="1">Belongs to the disease resistance NB-LRR family.</text>
</comment>
<dbReference type="Pfam" id="PF18052">
    <property type="entry name" value="Rx_N"/>
    <property type="match status" value="1"/>
</dbReference>
<evidence type="ECO:0000313" key="13">
    <source>
        <dbReference type="Proteomes" id="UP000030748"/>
    </source>
</evidence>
<feature type="domain" description="Disease resistance N-terminal" evidence="8">
    <location>
        <begin position="5"/>
        <end position="94"/>
    </location>
</feature>
<evidence type="ECO:0000256" key="5">
    <source>
        <dbReference type="ARBA" id="ARBA00022821"/>
    </source>
</evidence>
<dbReference type="InterPro" id="IPR041118">
    <property type="entry name" value="Rx_N"/>
</dbReference>
<dbReference type="GO" id="GO:0043531">
    <property type="term" value="F:ADP binding"/>
    <property type="evidence" value="ECO:0007669"/>
    <property type="project" value="InterPro"/>
</dbReference>
<gene>
    <name evidence="12" type="ORF">MIMGU_mgv1a019163mg</name>
</gene>
<evidence type="ECO:0000259" key="8">
    <source>
        <dbReference type="Pfam" id="PF18052"/>
    </source>
</evidence>
<organism evidence="12 13">
    <name type="scientific">Erythranthe guttata</name>
    <name type="common">Yellow monkey flower</name>
    <name type="synonym">Mimulus guttatus</name>
    <dbReference type="NCBI Taxonomy" id="4155"/>
    <lineage>
        <taxon>Eukaryota</taxon>
        <taxon>Viridiplantae</taxon>
        <taxon>Streptophyta</taxon>
        <taxon>Embryophyta</taxon>
        <taxon>Tracheophyta</taxon>
        <taxon>Spermatophyta</taxon>
        <taxon>Magnoliopsida</taxon>
        <taxon>eudicotyledons</taxon>
        <taxon>Gunneridae</taxon>
        <taxon>Pentapetalae</taxon>
        <taxon>asterids</taxon>
        <taxon>lamiids</taxon>
        <taxon>Lamiales</taxon>
        <taxon>Phrymaceae</taxon>
        <taxon>Erythranthe</taxon>
    </lineage>
</organism>
<keyword evidence="5" id="KW-0611">Plant defense</keyword>
<evidence type="ECO:0000256" key="3">
    <source>
        <dbReference type="ARBA" id="ARBA00022737"/>
    </source>
</evidence>
<dbReference type="SUPFAM" id="SSF52540">
    <property type="entry name" value="P-loop containing nucleoside triphosphate hydrolases"/>
    <property type="match status" value="1"/>
</dbReference>
<dbReference type="PROSITE" id="PS51450">
    <property type="entry name" value="LRR"/>
    <property type="match status" value="1"/>
</dbReference>
<evidence type="ECO:0000313" key="12">
    <source>
        <dbReference type="EMBL" id="EYU25610.1"/>
    </source>
</evidence>